<keyword evidence="3" id="KW-1185">Reference proteome</keyword>
<dbReference type="EMBL" id="JBHMAR010000042">
    <property type="protein sequence ID" value="MFB9738194.1"/>
    <property type="molecule type" value="Genomic_DNA"/>
</dbReference>
<comment type="caution">
    <text evidence="2">The sequence shown here is derived from an EMBL/GenBank/DDBJ whole genome shotgun (WGS) entry which is preliminary data.</text>
</comment>
<keyword evidence="1" id="KW-0732">Signal</keyword>
<sequence length="179" mass="19033">MRIKTLLANGAALLLAAPVLAGCSSDEPKREFTVPKALCGVAVPTDALDRVLPASGKKLSTEFEGPGGAELCTVSVDGQTVLDIAIEHIPADHMSPAGVLTDRLRGFGGESAEDGTIAYRPYAAASVVKCRAADVQKEDITLFVQVTKPGREEASAMRDFMSGYRSAYEKKKPCQKRYS</sequence>
<name>A0ABV5VK97_9ACTN</name>
<reference evidence="2 3" key="1">
    <citation type="submission" date="2024-09" db="EMBL/GenBank/DDBJ databases">
        <authorList>
            <person name="Sun Q."/>
            <person name="Mori K."/>
        </authorList>
    </citation>
    <scope>NUCLEOTIDE SEQUENCE [LARGE SCALE GENOMIC DNA]</scope>
    <source>
        <strain evidence="2 3">JCM 10918</strain>
    </source>
</reference>
<protein>
    <recommendedName>
        <fullName evidence="4">Lipoprotein</fullName>
    </recommendedName>
</protein>
<accession>A0ABV5VK97</accession>
<gene>
    <name evidence="2" type="ORF">ACFFRO_24225</name>
</gene>
<dbReference type="PROSITE" id="PS51257">
    <property type="entry name" value="PROKAR_LIPOPROTEIN"/>
    <property type="match status" value="1"/>
</dbReference>
<proteinExistence type="predicted"/>
<evidence type="ECO:0000313" key="3">
    <source>
        <dbReference type="Proteomes" id="UP001589703"/>
    </source>
</evidence>
<dbReference type="RefSeq" id="WP_247468992.1">
    <property type="nucleotide sequence ID" value="NZ_JBHMAR010000042.1"/>
</dbReference>
<evidence type="ECO:0000256" key="1">
    <source>
        <dbReference type="SAM" id="SignalP"/>
    </source>
</evidence>
<feature type="signal peptide" evidence="1">
    <location>
        <begin position="1"/>
        <end position="21"/>
    </location>
</feature>
<evidence type="ECO:0008006" key="4">
    <source>
        <dbReference type="Google" id="ProtNLM"/>
    </source>
</evidence>
<evidence type="ECO:0000313" key="2">
    <source>
        <dbReference type="EMBL" id="MFB9738194.1"/>
    </source>
</evidence>
<feature type="chain" id="PRO_5046240512" description="Lipoprotein" evidence="1">
    <location>
        <begin position="22"/>
        <end position="179"/>
    </location>
</feature>
<dbReference type="Proteomes" id="UP001589703">
    <property type="component" value="Unassembled WGS sequence"/>
</dbReference>
<organism evidence="2 3">
    <name type="scientific">Streptomyces thermocoprophilus</name>
    <dbReference type="NCBI Taxonomy" id="78356"/>
    <lineage>
        <taxon>Bacteria</taxon>
        <taxon>Bacillati</taxon>
        <taxon>Actinomycetota</taxon>
        <taxon>Actinomycetes</taxon>
        <taxon>Kitasatosporales</taxon>
        <taxon>Streptomycetaceae</taxon>
        <taxon>Streptomyces</taxon>
    </lineage>
</organism>